<name>A0A101LZV9_PICGL</name>
<comment type="caution">
    <text evidence="1">The sequence shown here is derived from an EMBL/GenBank/DDBJ whole genome shotgun (WGS) entry which is preliminary data.</text>
</comment>
<protein>
    <submittedName>
        <fullName evidence="1">Uncharacterized protein</fullName>
    </submittedName>
</protein>
<dbReference type="AlphaFoldDB" id="A0A101LZV9"/>
<evidence type="ECO:0000313" key="1">
    <source>
        <dbReference type="EMBL" id="KUM48431.1"/>
    </source>
</evidence>
<proteinExistence type="predicted"/>
<reference evidence="1" key="1">
    <citation type="journal article" date="2015" name="Genome Biol. Evol.">
        <title>Organellar Genomes of White Spruce (Picea glauca): Assembly and Annotation.</title>
        <authorList>
            <person name="Jackman S.D."/>
            <person name="Warren R.L."/>
            <person name="Gibb E.A."/>
            <person name="Vandervalk B.P."/>
            <person name="Mohamadi H."/>
            <person name="Chu J."/>
            <person name="Raymond A."/>
            <person name="Pleasance S."/>
            <person name="Coope R."/>
            <person name="Wildung M.R."/>
            <person name="Ritland C.E."/>
            <person name="Bousquet J."/>
            <person name="Jones S.J."/>
            <person name="Bohlmann J."/>
            <person name="Birol I."/>
        </authorList>
    </citation>
    <scope>NUCLEOTIDE SEQUENCE [LARGE SCALE GENOMIC DNA]</scope>
    <source>
        <tissue evidence="1">Flushing bud</tissue>
    </source>
</reference>
<gene>
    <name evidence="1" type="ORF">ABT39_MTgene4446</name>
</gene>
<organism evidence="1">
    <name type="scientific">Picea glauca</name>
    <name type="common">White spruce</name>
    <name type="synonym">Pinus glauca</name>
    <dbReference type="NCBI Taxonomy" id="3330"/>
    <lineage>
        <taxon>Eukaryota</taxon>
        <taxon>Viridiplantae</taxon>
        <taxon>Streptophyta</taxon>
        <taxon>Embryophyta</taxon>
        <taxon>Tracheophyta</taxon>
        <taxon>Spermatophyta</taxon>
        <taxon>Pinopsida</taxon>
        <taxon>Pinidae</taxon>
        <taxon>Conifers I</taxon>
        <taxon>Pinales</taxon>
        <taxon>Pinaceae</taxon>
        <taxon>Picea</taxon>
    </lineage>
</organism>
<geneLocation type="mitochondrion" evidence="1"/>
<accession>A0A101LZV9</accession>
<sequence>MKSWPGYNAAIIYVITLSLFPSKSELEFGKIFKVNPVRS</sequence>
<keyword evidence="1" id="KW-0496">Mitochondrion</keyword>
<dbReference type="EMBL" id="LKAM01000005">
    <property type="protein sequence ID" value="KUM48431.1"/>
    <property type="molecule type" value="Genomic_DNA"/>
</dbReference>